<dbReference type="AlphaFoldDB" id="A0A7R8XD37"/>
<feature type="transmembrane region" description="Helical" evidence="5">
    <location>
        <begin position="110"/>
        <end position="129"/>
    </location>
</feature>
<feature type="transmembrane region" description="Helical" evidence="5">
    <location>
        <begin position="379"/>
        <end position="402"/>
    </location>
</feature>
<feature type="transmembrane region" description="Helical" evidence="5">
    <location>
        <begin position="75"/>
        <end position="98"/>
    </location>
</feature>
<dbReference type="InterPro" id="IPR011701">
    <property type="entry name" value="MFS"/>
</dbReference>
<feature type="transmembrane region" description="Helical" evidence="5">
    <location>
        <begin position="251"/>
        <end position="269"/>
    </location>
</feature>
<feature type="transmembrane region" description="Helical" evidence="5">
    <location>
        <begin position="408"/>
        <end position="428"/>
    </location>
</feature>
<feature type="transmembrane region" description="Helical" evidence="5">
    <location>
        <begin position="45"/>
        <end position="63"/>
    </location>
</feature>
<feature type="transmembrane region" description="Helical" evidence="5">
    <location>
        <begin position="174"/>
        <end position="191"/>
    </location>
</feature>
<protein>
    <recommendedName>
        <fullName evidence="8">Proton-coupled folate transporter</fullName>
    </recommendedName>
</protein>
<name>A0A7R8XD37_9CRUS</name>
<keyword evidence="7" id="KW-1185">Reference proteome</keyword>
<dbReference type="GO" id="GO:0016020">
    <property type="term" value="C:membrane"/>
    <property type="evidence" value="ECO:0007669"/>
    <property type="project" value="UniProtKB-SubCell"/>
</dbReference>
<evidence type="ECO:0000256" key="2">
    <source>
        <dbReference type="ARBA" id="ARBA00022692"/>
    </source>
</evidence>
<dbReference type="PANTHER" id="PTHR23507:SF1">
    <property type="entry name" value="FI18259P1-RELATED"/>
    <property type="match status" value="1"/>
</dbReference>
<feature type="transmembrane region" description="Helical" evidence="5">
    <location>
        <begin position="141"/>
        <end position="162"/>
    </location>
</feature>
<dbReference type="PANTHER" id="PTHR23507">
    <property type="entry name" value="ZGC:174356"/>
    <property type="match status" value="1"/>
</dbReference>
<proteinExistence type="predicted"/>
<evidence type="ECO:0000256" key="3">
    <source>
        <dbReference type="ARBA" id="ARBA00022989"/>
    </source>
</evidence>
<evidence type="ECO:0000256" key="4">
    <source>
        <dbReference type="ARBA" id="ARBA00023136"/>
    </source>
</evidence>
<keyword evidence="4 5" id="KW-0472">Membrane</keyword>
<keyword evidence="3 5" id="KW-1133">Transmembrane helix</keyword>
<dbReference type="Gene3D" id="1.20.1250.20">
    <property type="entry name" value="MFS general substrate transporter like domains"/>
    <property type="match status" value="1"/>
</dbReference>
<dbReference type="InterPro" id="IPR036259">
    <property type="entry name" value="MFS_trans_sf"/>
</dbReference>
<sequence>MVILKVCKNDLNYTDAICENMTHGGLDENSEYQNNVQKETARFNVYKSVVENLVPFFFVLFLGPWSDKHGRKVPLVLSVLGTLLSQVGALVNSIFMHWPKEYLFLMGSLPYSFGGGSMCLFMMLFTYISDTSSIETRTIRVAILDAFLFAGWPAGNLLGAYLYNLDYSKRFINVYSVVVSISAANILYSLVRVRGNTHLTSKGVRESGNIQSELHSSEGSSSHSCCDVFDVRNVRDVVVSCSKQRPHHRRLVIWLLLFMQFLGITSIQGEMTANYLFVQKQYGWTEWDYSLYLLIGFLFTTVGTVCGVPLLTKFFHASDPMMAGIATFFQILSRLASAFAPTGWFYTAAAVLTLFSHVMSFVARSMLSKCVPQQELGKVFAMLAVVEAIVPMFGGSLYGTIYAETVDWFPGTFYLISAFLLLISQALGL</sequence>
<dbReference type="SUPFAM" id="SSF103473">
    <property type="entry name" value="MFS general substrate transporter"/>
    <property type="match status" value="1"/>
</dbReference>
<organism evidence="6">
    <name type="scientific">Darwinula stevensoni</name>
    <dbReference type="NCBI Taxonomy" id="69355"/>
    <lineage>
        <taxon>Eukaryota</taxon>
        <taxon>Metazoa</taxon>
        <taxon>Ecdysozoa</taxon>
        <taxon>Arthropoda</taxon>
        <taxon>Crustacea</taxon>
        <taxon>Oligostraca</taxon>
        <taxon>Ostracoda</taxon>
        <taxon>Podocopa</taxon>
        <taxon>Podocopida</taxon>
        <taxon>Darwinulocopina</taxon>
        <taxon>Darwinuloidea</taxon>
        <taxon>Darwinulidae</taxon>
        <taxon>Darwinula</taxon>
    </lineage>
</organism>
<dbReference type="Proteomes" id="UP000677054">
    <property type="component" value="Unassembled WGS sequence"/>
</dbReference>
<gene>
    <name evidence="6" type="ORF">DSTB1V02_LOCUS3962</name>
</gene>
<feature type="transmembrane region" description="Helical" evidence="5">
    <location>
        <begin position="289"/>
        <end position="311"/>
    </location>
</feature>
<reference evidence="6" key="1">
    <citation type="submission" date="2020-11" db="EMBL/GenBank/DDBJ databases">
        <authorList>
            <person name="Tran Van P."/>
        </authorList>
    </citation>
    <scope>NUCLEOTIDE SEQUENCE</scope>
</reference>
<dbReference type="EMBL" id="LR900068">
    <property type="protein sequence ID" value="CAD7244058.1"/>
    <property type="molecule type" value="Genomic_DNA"/>
</dbReference>
<keyword evidence="2 5" id="KW-0812">Transmembrane</keyword>
<dbReference type="EMBL" id="CAJPEV010000551">
    <property type="protein sequence ID" value="CAG0886398.1"/>
    <property type="molecule type" value="Genomic_DNA"/>
</dbReference>
<accession>A0A7R8XD37</accession>
<dbReference type="GO" id="GO:0022857">
    <property type="term" value="F:transmembrane transporter activity"/>
    <property type="evidence" value="ECO:0007669"/>
    <property type="project" value="InterPro"/>
</dbReference>
<evidence type="ECO:0008006" key="8">
    <source>
        <dbReference type="Google" id="ProtNLM"/>
    </source>
</evidence>
<feature type="transmembrane region" description="Helical" evidence="5">
    <location>
        <begin position="346"/>
        <end position="367"/>
    </location>
</feature>
<comment type="subcellular location">
    <subcellularLocation>
        <location evidence="1">Membrane</location>
        <topology evidence="1">Multi-pass membrane protein</topology>
    </subcellularLocation>
</comment>
<dbReference type="OrthoDB" id="3026777at2759"/>
<evidence type="ECO:0000256" key="5">
    <source>
        <dbReference type="SAM" id="Phobius"/>
    </source>
</evidence>
<dbReference type="Pfam" id="PF07690">
    <property type="entry name" value="MFS_1"/>
    <property type="match status" value="1"/>
</dbReference>
<evidence type="ECO:0000313" key="7">
    <source>
        <dbReference type="Proteomes" id="UP000677054"/>
    </source>
</evidence>
<evidence type="ECO:0000256" key="1">
    <source>
        <dbReference type="ARBA" id="ARBA00004141"/>
    </source>
</evidence>
<evidence type="ECO:0000313" key="6">
    <source>
        <dbReference type="EMBL" id="CAD7244058.1"/>
    </source>
</evidence>